<sequence>MNKLVKEYRDNTKERLPQNGSCTADKLAVRKEWGDLNNQTRLDYIGAVKCLHTLPSKIDPAKAPGARSRFDDFEAAHIINTPLIHATGLFFSWHRHFVRLFETALREECGYSGYQPYWDWSRYAELPLKSNPLYDGSATSISGNGRYIPDRNGTFQPLPIPGDNPPGLYTPPGTGGGYIFEGPFVDWELHLGPVVQMPVRNGLPVNPNPRADGLGYNPRHIIRDFNNSLLLQGSTYSALTSMLVNRTSIHAFQPSFFGGPHLAGHSFISGIDNDLFTSPGDPLFWFHHAQVDRLYSIWQALDFPTREYALDGTLTLRNTPPSRNATLNDTMHFEFEPDIMIRDAMSPTKDGNCYIYE</sequence>
<reference evidence="5" key="1">
    <citation type="journal article" date="2020" name="Stud. Mycol.">
        <title>101 Dothideomycetes genomes: a test case for predicting lifestyles and emergence of pathogens.</title>
        <authorList>
            <person name="Haridas S."/>
            <person name="Albert R."/>
            <person name="Binder M."/>
            <person name="Bloem J."/>
            <person name="Labutti K."/>
            <person name="Salamov A."/>
            <person name="Andreopoulos B."/>
            <person name="Baker S."/>
            <person name="Barry K."/>
            <person name="Bills G."/>
            <person name="Bluhm B."/>
            <person name="Cannon C."/>
            <person name="Castanera R."/>
            <person name="Culley D."/>
            <person name="Daum C."/>
            <person name="Ezra D."/>
            <person name="Gonzalez J."/>
            <person name="Henrissat B."/>
            <person name="Kuo A."/>
            <person name="Liang C."/>
            <person name="Lipzen A."/>
            <person name="Lutzoni F."/>
            <person name="Magnuson J."/>
            <person name="Mondo S."/>
            <person name="Nolan M."/>
            <person name="Ohm R."/>
            <person name="Pangilinan J."/>
            <person name="Park H.-J."/>
            <person name="Ramirez L."/>
            <person name="Alfaro M."/>
            <person name="Sun H."/>
            <person name="Tritt A."/>
            <person name="Yoshinaga Y."/>
            <person name="Zwiers L.-H."/>
            <person name="Turgeon B."/>
            <person name="Goodwin S."/>
            <person name="Spatafora J."/>
            <person name="Crous P."/>
            <person name="Grigoriev I."/>
        </authorList>
    </citation>
    <scope>NUCLEOTIDE SEQUENCE</scope>
    <source>
        <strain evidence="5">CBS 122368</strain>
    </source>
</reference>
<keyword evidence="1" id="KW-0479">Metal-binding</keyword>
<feature type="domain" description="Tyrosinase copper-binding" evidence="3">
    <location>
        <begin position="85"/>
        <end position="102"/>
    </location>
</feature>
<dbReference type="InterPro" id="IPR050316">
    <property type="entry name" value="Tyrosinase/Hemocyanin"/>
</dbReference>
<feature type="domain" description="Tyrosinase copper-binding" evidence="4">
    <location>
        <begin position="281"/>
        <end position="292"/>
    </location>
</feature>
<protein>
    <submittedName>
        <fullName evidence="5">Di-copper centre-containing protein</fullName>
    </submittedName>
</protein>
<dbReference type="PROSITE" id="PS00498">
    <property type="entry name" value="TYROSINASE_2"/>
    <property type="match status" value="1"/>
</dbReference>
<dbReference type="RefSeq" id="XP_033687298.1">
    <property type="nucleotide sequence ID" value="XM_033824798.1"/>
</dbReference>
<evidence type="ECO:0000313" key="6">
    <source>
        <dbReference type="Proteomes" id="UP000800094"/>
    </source>
</evidence>
<dbReference type="InterPro" id="IPR002227">
    <property type="entry name" value="Tyrosinase_Cu-bd"/>
</dbReference>
<evidence type="ECO:0000256" key="1">
    <source>
        <dbReference type="ARBA" id="ARBA00022723"/>
    </source>
</evidence>
<dbReference type="Proteomes" id="UP000800094">
    <property type="component" value="Unassembled WGS sequence"/>
</dbReference>
<evidence type="ECO:0000259" key="4">
    <source>
        <dbReference type="PROSITE" id="PS00498"/>
    </source>
</evidence>
<evidence type="ECO:0000313" key="5">
    <source>
        <dbReference type="EMBL" id="KAF2252294.1"/>
    </source>
</evidence>
<dbReference type="Gene3D" id="1.10.1280.10">
    <property type="entry name" value="Di-copper center containing domain from catechol oxidase"/>
    <property type="match status" value="1"/>
</dbReference>
<gene>
    <name evidence="5" type="ORF">BU26DRAFT_452501</name>
</gene>
<dbReference type="PRINTS" id="PR00092">
    <property type="entry name" value="TYROSINASE"/>
</dbReference>
<dbReference type="PANTHER" id="PTHR11474:SF125">
    <property type="entry name" value="N-ACETYL-6-HYDROXYTRYPTOPHAN OXIDASE IVOB-RELATED"/>
    <property type="match status" value="1"/>
</dbReference>
<organism evidence="5 6">
    <name type="scientific">Trematosphaeria pertusa</name>
    <dbReference type="NCBI Taxonomy" id="390896"/>
    <lineage>
        <taxon>Eukaryota</taxon>
        <taxon>Fungi</taxon>
        <taxon>Dikarya</taxon>
        <taxon>Ascomycota</taxon>
        <taxon>Pezizomycotina</taxon>
        <taxon>Dothideomycetes</taxon>
        <taxon>Pleosporomycetidae</taxon>
        <taxon>Pleosporales</taxon>
        <taxon>Massarineae</taxon>
        <taxon>Trematosphaeriaceae</taxon>
        <taxon>Trematosphaeria</taxon>
    </lineage>
</organism>
<keyword evidence="6" id="KW-1185">Reference proteome</keyword>
<proteinExistence type="predicted"/>
<evidence type="ECO:0000256" key="2">
    <source>
        <dbReference type="ARBA" id="ARBA00023002"/>
    </source>
</evidence>
<dbReference type="OrthoDB" id="6132182at2759"/>
<dbReference type="Pfam" id="PF00264">
    <property type="entry name" value="Tyrosinase"/>
    <property type="match status" value="1"/>
</dbReference>
<evidence type="ECO:0000259" key="3">
    <source>
        <dbReference type="PROSITE" id="PS00497"/>
    </source>
</evidence>
<accession>A0A6A6IP09</accession>
<dbReference type="SUPFAM" id="SSF48056">
    <property type="entry name" value="Di-copper centre-containing domain"/>
    <property type="match status" value="1"/>
</dbReference>
<dbReference type="AlphaFoldDB" id="A0A6A6IP09"/>
<dbReference type="GO" id="GO:0046872">
    <property type="term" value="F:metal ion binding"/>
    <property type="evidence" value="ECO:0007669"/>
    <property type="project" value="UniProtKB-KW"/>
</dbReference>
<dbReference type="InterPro" id="IPR008922">
    <property type="entry name" value="Di-copper_centre_dom_sf"/>
</dbReference>
<dbReference type="EMBL" id="ML987192">
    <property type="protein sequence ID" value="KAF2252294.1"/>
    <property type="molecule type" value="Genomic_DNA"/>
</dbReference>
<dbReference type="PROSITE" id="PS00497">
    <property type="entry name" value="TYROSINASE_1"/>
    <property type="match status" value="1"/>
</dbReference>
<keyword evidence="2" id="KW-0560">Oxidoreductase</keyword>
<dbReference type="PANTHER" id="PTHR11474">
    <property type="entry name" value="TYROSINASE FAMILY MEMBER"/>
    <property type="match status" value="1"/>
</dbReference>
<dbReference type="GO" id="GO:0016491">
    <property type="term" value="F:oxidoreductase activity"/>
    <property type="evidence" value="ECO:0007669"/>
    <property type="project" value="UniProtKB-KW"/>
</dbReference>
<name>A0A6A6IP09_9PLEO</name>
<dbReference type="GeneID" id="54578128"/>